<comment type="caution">
    <text evidence="1">The sequence shown here is derived from an EMBL/GenBank/DDBJ whole genome shotgun (WGS) entry which is preliminary data.</text>
</comment>
<evidence type="ECO:0000313" key="2">
    <source>
        <dbReference type="Proteomes" id="UP000827976"/>
    </source>
</evidence>
<dbReference type="EMBL" id="CM037021">
    <property type="protein sequence ID" value="KAH7669571.1"/>
    <property type="molecule type" value="Genomic_DNA"/>
</dbReference>
<proteinExistence type="predicted"/>
<reference evidence="2" key="1">
    <citation type="journal article" date="2022" name="Nat. Commun.">
        <title>Chromosome evolution and the genetic basis of agronomically important traits in greater yam.</title>
        <authorList>
            <person name="Bredeson J.V."/>
            <person name="Lyons J.B."/>
            <person name="Oniyinde I.O."/>
            <person name="Okereke N.R."/>
            <person name="Kolade O."/>
            <person name="Nnabue I."/>
            <person name="Nwadili C.O."/>
            <person name="Hribova E."/>
            <person name="Parker M."/>
            <person name="Nwogha J."/>
            <person name="Shu S."/>
            <person name="Carlson J."/>
            <person name="Kariba R."/>
            <person name="Muthemba S."/>
            <person name="Knop K."/>
            <person name="Barton G.J."/>
            <person name="Sherwood A.V."/>
            <person name="Lopez-Montes A."/>
            <person name="Asiedu R."/>
            <person name="Jamnadass R."/>
            <person name="Muchugi A."/>
            <person name="Goodstein D."/>
            <person name="Egesi C.N."/>
            <person name="Featherston J."/>
            <person name="Asfaw A."/>
            <person name="Simpson G.G."/>
            <person name="Dolezel J."/>
            <person name="Hendre P.S."/>
            <person name="Van Deynze A."/>
            <person name="Kumar P.L."/>
            <person name="Obidiegwu J.E."/>
            <person name="Bhattacharjee R."/>
            <person name="Rokhsar D.S."/>
        </authorList>
    </citation>
    <scope>NUCLEOTIDE SEQUENCE [LARGE SCALE GENOMIC DNA]</scope>
    <source>
        <strain evidence="2">cv. TDa95/00328</strain>
    </source>
</reference>
<protein>
    <submittedName>
        <fullName evidence="1">Uncharacterized protein</fullName>
    </submittedName>
</protein>
<dbReference type="Proteomes" id="UP000827976">
    <property type="component" value="Chromosome 11"/>
</dbReference>
<evidence type="ECO:0000313" key="1">
    <source>
        <dbReference type="EMBL" id="KAH7669571.1"/>
    </source>
</evidence>
<keyword evidence="2" id="KW-1185">Reference proteome</keyword>
<accession>A0ACB7V7T8</accession>
<organism evidence="1 2">
    <name type="scientific">Dioscorea alata</name>
    <name type="common">Purple yam</name>
    <dbReference type="NCBI Taxonomy" id="55571"/>
    <lineage>
        <taxon>Eukaryota</taxon>
        <taxon>Viridiplantae</taxon>
        <taxon>Streptophyta</taxon>
        <taxon>Embryophyta</taxon>
        <taxon>Tracheophyta</taxon>
        <taxon>Spermatophyta</taxon>
        <taxon>Magnoliopsida</taxon>
        <taxon>Liliopsida</taxon>
        <taxon>Dioscoreales</taxon>
        <taxon>Dioscoreaceae</taxon>
        <taxon>Dioscorea</taxon>
    </lineage>
</organism>
<name>A0ACB7V7T8_DIOAL</name>
<gene>
    <name evidence="1" type="ORF">IHE45_11G087100</name>
</gene>
<sequence length="135" mass="14715">MERMIRDLADRMESVEERVAHLEDVTNRLEYMVTSLLNEVRARGMVRALTVLRSVILPFRRRGRLTLAMGRDQEDACGQIGTGSSIVGSSSVCDHAAGQVAGACQRVSRTLGSMTPFQPEPLASHGLGAGWTACR</sequence>